<keyword evidence="10" id="KW-1185">Reference proteome</keyword>
<evidence type="ECO:0000256" key="1">
    <source>
        <dbReference type="ARBA" id="ARBA00022485"/>
    </source>
</evidence>
<dbReference type="GO" id="GO:0006281">
    <property type="term" value="P:DNA repair"/>
    <property type="evidence" value="ECO:0007669"/>
    <property type="project" value="UniProtKB-KW"/>
</dbReference>
<gene>
    <name evidence="9" type="ORF">BHK69_15140</name>
</gene>
<dbReference type="InterPro" id="IPR051536">
    <property type="entry name" value="UDG_Type-4/5"/>
</dbReference>
<dbReference type="PANTHER" id="PTHR33693">
    <property type="entry name" value="TYPE-5 URACIL-DNA GLYCOSYLASE"/>
    <property type="match status" value="1"/>
</dbReference>
<accession>A0A1D7U2L7</accession>
<keyword evidence="4" id="KW-0378">Hydrolase</keyword>
<dbReference type="AlphaFoldDB" id="A0A1D7U2L7"/>
<dbReference type="SUPFAM" id="SSF52141">
    <property type="entry name" value="Uracil-DNA glycosylase-like"/>
    <property type="match status" value="1"/>
</dbReference>
<evidence type="ECO:0000313" key="9">
    <source>
        <dbReference type="EMBL" id="AOO81610.1"/>
    </source>
</evidence>
<dbReference type="EMBL" id="CP017147">
    <property type="protein sequence ID" value="AOO81610.1"/>
    <property type="molecule type" value="Genomic_DNA"/>
</dbReference>
<reference evidence="9 10" key="1">
    <citation type="journal article" date="2015" name="Antonie Van Leeuwenhoek">
        <title>Bosea vaviloviae sp. nov., a new species of slow-growing rhizobia isolated from nodules of the relict species Vavilovia formosa (Stev.) Fed.</title>
        <authorList>
            <person name="Safronova V.I."/>
            <person name="Kuznetsova I.G."/>
            <person name="Sazanova A.L."/>
            <person name="Kimeklis A.K."/>
            <person name="Belimov A.A."/>
            <person name="Andronov E.E."/>
            <person name="Pinaev A.G."/>
            <person name="Chizhevskaya E.P."/>
            <person name="Pukhaev A.R."/>
            <person name="Popov K.P."/>
            <person name="Willems A."/>
            <person name="Tikhonovich I.A."/>
        </authorList>
    </citation>
    <scope>NUCLEOTIDE SEQUENCE [LARGE SCALE GENOMIC DNA]</scope>
    <source>
        <strain evidence="9 10">Vaf18</strain>
    </source>
</reference>
<name>A0A1D7U2L7_9HYPH</name>
<dbReference type="KEGG" id="bvv:BHK69_15140"/>
<proteinExistence type="predicted"/>
<dbReference type="PANTHER" id="PTHR33693:SF9">
    <property type="entry name" value="TYPE-4 URACIL-DNA GLYCOSYLASE"/>
    <property type="match status" value="1"/>
</dbReference>
<dbReference type="GO" id="GO:0097506">
    <property type="term" value="F:deaminated base DNA N-glycosylase activity"/>
    <property type="evidence" value="ECO:0007669"/>
    <property type="project" value="UniProtKB-ARBA"/>
</dbReference>
<dbReference type="Gene3D" id="3.40.470.10">
    <property type="entry name" value="Uracil-DNA glycosylase-like domain"/>
    <property type="match status" value="1"/>
</dbReference>
<keyword evidence="3" id="KW-0227">DNA damage</keyword>
<keyword evidence="5" id="KW-0408">Iron</keyword>
<dbReference type="OrthoDB" id="5290748at2"/>
<dbReference type="GO" id="GO:0046872">
    <property type="term" value="F:metal ion binding"/>
    <property type="evidence" value="ECO:0007669"/>
    <property type="project" value="UniProtKB-KW"/>
</dbReference>
<evidence type="ECO:0000259" key="8">
    <source>
        <dbReference type="Pfam" id="PF03167"/>
    </source>
</evidence>
<dbReference type="STRING" id="1526658.BHK69_15140"/>
<organism evidence="9 10">
    <name type="scientific">Bosea vaviloviae</name>
    <dbReference type="NCBI Taxonomy" id="1526658"/>
    <lineage>
        <taxon>Bacteria</taxon>
        <taxon>Pseudomonadati</taxon>
        <taxon>Pseudomonadota</taxon>
        <taxon>Alphaproteobacteria</taxon>
        <taxon>Hyphomicrobiales</taxon>
        <taxon>Boseaceae</taxon>
        <taxon>Bosea</taxon>
    </lineage>
</organism>
<dbReference type="GO" id="GO:0051539">
    <property type="term" value="F:4 iron, 4 sulfur cluster binding"/>
    <property type="evidence" value="ECO:0007669"/>
    <property type="project" value="UniProtKB-KW"/>
</dbReference>
<dbReference type="Pfam" id="PF03167">
    <property type="entry name" value="UDG"/>
    <property type="match status" value="1"/>
</dbReference>
<dbReference type="InterPro" id="IPR036895">
    <property type="entry name" value="Uracil-DNA_glycosylase-like_sf"/>
</dbReference>
<dbReference type="InterPro" id="IPR005122">
    <property type="entry name" value="Uracil-DNA_glycosylase-like"/>
</dbReference>
<feature type="domain" description="Uracil-DNA glycosylase-like" evidence="8">
    <location>
        <begin position="2"/>
        <end position="123"/>
    </location>
</feature>
<dbReference type="CDD" id="cd10030">
    <property type="entry name" value="UDG-F4_TTUDGA_SPO1dp_like"/>
    <property type="match status" value="1"/>
</dbReference>
<dbReference type="Proteomes" id="UP000094969">
    <property type="component" value="Chromosome"/>
</dbReference>
<keyword evidence="6" id="KW-0411">Iron-sulfur</keyword>
<evidence type="ECO:0000256" key="3">
    <source>
        <dbReference type="ARBA" id="ARBA00022763"/>
    </source>
</evidence>
<evidence type="ECO:0000256" key="4">
    <source>
        <dbReference type="ARBA" id="ARBA00022801"/>
    </source>
</evidence>
<evidence type="ECO:0000313" key="10">
    <source>
        <dbReference type="Proteomes" id="UP000094969"/>
    </source>
</evidence>
<keyword evidence="7" id="KW-0234">DNA repair</keyword>
<evidence type="ECO:0000256" key="5">
    <source>
        <dbReference type="ARBA" id="ARBA00023004"/>
    </source>
</evidence>
<keyword evidence="2" id="KW-0479">Metal-binding</keyword>
<protein>
    <recommendedName>
        <fullName evidence="8">Uracil-DNA glycosylase-like domain-containing protein</fullName>
    </recommendedName>
</protein>
<evidence type="ECO:0000256" key="7">
    <source>
        <dbReference type="ARBA" id="ARBA00023204"/>
    </source>
</evidence>
<evidence type="ECO:0000256" key="2">
    <source>
        <dbReference type="ARBA" id="ARBA00022723"/>
    </source>
</evidence>
<evidence type="ECO:0000256" key="6">
    <source>
        <dbReference type="ARBA" id="ARBA00023014"/>
    </source>
</evidence>
<sequence length="140" mass="16040">MDRALAEADIARGRVYLTNAVKHSKFEQRGKRRIHQRPTAGEVRHYRWWLIKELEFVQPEVVVALGATAVLALAGKALPISRNRGEAQFDGHRGYITVHPSYLLRLPDEDARRRAYDEFVLDLKRIRALSEQDDPALARG</sequence>
<keyword evidence="1" id="KW-0004">4Fe-4S</keyword>